<dbReference type="SUPFAM" id="SSF161098">
    <property type="entry name" value="MetI-like"/>
    <property type="match status" value="1"/>
</dbReference>
<evidence type="ECO:0000256" key="6">
    <source>
        <dbReference type="ARBA" id="ARBA00023136"/>
    </source>
</evidence>
<evidence type="ECO:0000256" key="3">
    <source>
        <dbReference type="ARBA" id="ARBA00022475"/>
    </source>
</evidence>
<dbReference type="Gene3D" id="1.10.3720.10">
    <property type="entry name" value="MetI-like"/>
    <property type="match status" value="1"/>
</dbReference>
<feature type="transmembrane region" description="Helical" evidence="7">
    <location>
        <begin position="168"/>
        <end position="189"/>
    </location>
</feature>
<reference evidence="10 11" key="1">
    <citation type="submission" date="2017-08" db="EMBL/GenBank/DDBJ databases">
        <title>The complete genome sequence of Nocardiopsis gilva YIM 90087.</title>
        <authorList>
            <person name="Yin M."/>
            <person name="Tang S."/>
        </authorList>
    </citation>
    <scope>NUCLEOTIDE SEQUENCE [LARGE SCALE GENOMIC DNA]</scope>
    <source>
        <strain evidence="10 11">YIM 90087</strain>
    </source>
</reference>
<keyword evidence="4 7" id="KW-0812">Transmembrane</keyword>
<dbReference type="Proteomes" id="UP000215005">
    <property type="component" value="Chromosome"/>
</dbReference>
<dbReference type="CDD" id="cd06261">
    <property type="entry name" value="TM_PBP2"/>
    <property type="match status" value="1"/>
</dbReference>
<dbReference type="PANTHER" id="PTHR43744:SF3">
    <property type="entry name" value="LACTOSE TRANSPORT SYSTEM PERMEASE PROTEIN LACG"/>
    <property type="match status" value="1"/>
</dbReference>
<dbReference type="EMBL" id="CP022753">
    <property type="protein sequence ID" value="ASU85116.1"/>
    <property type="molecule type" value="Genomic_DNA"/>
</dbReference>
<dbReference type="AlphaFoldDB" id="A0A223SAN3"/>
<evidence type="ECO:0000313" key="11">
    <source>
        <dbReference type="Proteomes" id="UP000215005"/>
    </source>
</evidence>
<keyword evidence="6 7" id="KW-0472">Membrane</keyword>
<keyword evidence="11" id="KW-1185">Reference proteome</keyword>
<evidence type="ECO:0000256" key="5">
    <source>
        <dbReference type="ARBA" id="ARBA00022989"/>
    </source>
</evidence>
<sequence>MTGTRTDPGTPSSSSPPAPRPARPVAKRRVGRRTRTVLRYALLLLIMAISVGPFLWQLSTALKGIGEDIYASPPRFVPADPTLGNFVRVGEVLPVWGYVWNSVRVALATVVLNVVGASLAGYALARLRFRGRRAALGVFILALLVPGEAIMVAQFLMMRSVHLNDTLVAVVLPGMVGALNVLLMYNAFLAQSTQIDEAAMIDGANAWQRFTRVALPSVKGTIAVVAIFAFMGAWDDFLWPLIVLSDPDYYTLTIGLNYLKGTFVGDQRLIAAGTIIAVAPLILLFLTLQRYFFRGVNEGAIKG</sequence>
<dbReference type="GO" id="GO:0055085">
    <property type="term" value="P:transmembrane transport"/>
    <property type="evidence" value="ECO:0007669"/>
    <property type="project" value="InterPro"/>
</dbReference>
<feature type="transmembrane region" description="Helical" evidence="7">
    <location>
        <begin position="103"/>
        <end position="124"/>
    </location>
</feature>
<dbReference type="GO" id="GO:0005886">
    <property type="term" value="C:plasma membrane"/>
    <property type="evidence" value="ECO:0007669"/>
    <property type="project" value="UniProtKB-SubCell"/>
</dbReference>
<feature type="transmembrane region" description="Helical" evidence="7">
    <location>
        <begin position="210"/>
        <end position="234"/>
    </location>
</feature>
<dbReference type="RefSeq" id="WP_017620408.1">
    <property type="nucleotide sequence ID" value="NZ_ANBG01000319.1"/>
</dbReference>
<dbReference type="KEGG" id="ngv:CDO52_22050"/>
<dbReference type="PANTHER" id="PTHR43744">
    <property type="entry name" value="ABC TRANSPORTER PERMEASE PROTEIN MG189-RELATED-RELATED"/>
    <property type="match status" value="1"/>
</dbReference>
<evidence type="ECO:0000256" key="7">
    <source>
        <dbReference type="RuleBase" id="RU363032"/>
    </source>
</evidence>
<evidence type="ECO:0000256" key="4">
    <source>
        <dbReference type="ARBA" id="ARBA00022692"/>
    </source>
</evidence>
<organism evidence="10 11">
    <name type="scientific">Nocardiopsis gilva YIM 90087</name>
    <dbReference type="NCBI Taxonomy" id="1235441"/>
    <lineage>
        <taxon>Bacteria</taxon>
        <taxon>Bacillati</taxon>
        <taxon>Actinomycetota</taxon>
        <taxon>Actinomycetes</taxon>
        <taxon>Streptosporangiales</taxon>
        <taxon>Nocardiopsidaceae</taxon>
        <taxon>Nocardiopsis</taxon>
    </lineage>
</organism>
<comment type="subcellular location">
    <subcellularLocation>
        <location evidence="1 7">Cell membrane</location>
        <topology evidence="1 7">Multi-pass membrane protein</topology>
    </subcellularLocation>
</comment>
<dbReference type="OrthoDB" id="2063054at2"/>
<name>A0A223SAN3_9ACTN</name>
<feature type="region of interest" description="Disordered" evidence="8">
    <location>
        <begin position="1"/>
        <end position="30"/>
    </location>
</feature>
<feature type="domain" description="ABC transmembrane type-1" evidence="9">
    <location>
        <begin position="99"/>
        <end position="287"/>
    </location>
</feature>
<keyword evidence="2 7" id="KW-0813">Transport</keyword>
<evidence type="ECO:0000256" key="1">
    <source>
        <dbReference type="ARBA" id="ARBA00004651"/>
    </source>
</evidence>
<comment type="similarity">
    <text evidence="7">Belongs to the binding-protein-dependent transport system permease family.</text>
</comment>
<dbReference type="Pfam" id="PF00528">
    <property type="entry name" value="BPD_transp_1"/>
    <property type="match status" value="1"/>
</dbReference>
<gene>
    <name evidence="10" type="ORF">CDO52_22050</name>
</gene>
<dbReference type="InterPro" id="IPR000515">
    <property type="entry name" value="MetI-like"/>
</dbReference>
<dbReference type="InterPro" id="IPR035906">
    <property type="entry name" value="MetI-like_sf"/>
</dbReference>
<evidence type="ECO:0000256" key="8">
    <source>
        <dbReference type="SAM" id="MobiDB-lite"/>
    </source>
</evidence>
<feature type="transmembrane region" description="Helical" evidence="7">
    <location>
        <begin position="37"/>
        <end position="56"/>
    </location>
</feature>
<dbReference type="PROSITE" id="PS50928">
    <property type="entry name" value="ABC_TM1"/>
    <property type="match status" value="1"/>
</dbReference>
<accession>A0A223SAN3</accession>
<evidence type="ECO:0000313" key="10">
    <source>
        <dbReference type="EMBL" id="ASU85116.1"/>
    </source>
</evidence>
<protein>
    <submittedName>
        <fullName evidence="10">Carbohydrate ABC transporter permease</fullName>
    </submittedName>
</protein>
<evidence type="ECO:0000259" key="9">
    <source>
        <dbReference type="PROSITE" id="PS50928"/>
    </source>
</evidence>
<keyword evidence="5 7" id="KW-1133">Transmembrane helix</keyword>
<keyword evidence="3" id="KW-1003">Cell membrane</keyword>
<proteinExistence type="inferred from homology"/>
<feature type="transmembrane region" description="Helical" evidence="7">
    <location>
        <begin position="136"/>
        <end position="156"/>
    </location>
</feature>
<feature type="compositionally biased region" description="Low complexity" evidence="8">
    <location>
        <begin position="1"/>
        <end position="13"/>
    </location>
</feature>
<feature type="transmembrane region" description="Helical" evidence="7">
    <location>
        <begin position="269"/>
        <end position="288"/>
    </location>
</feature>
<evidence type="ECO:0000256" key="2">
    <source>
        <dbReference type="ARBA" id="ARBA00022448"/>
    </source>
</evidence>